<accession>E5FIC0</accession>
<dbReference type="RefSeq" id="YP_004063687.1">
    <property type="nucleotide sequence ID" value="NC_014792.1"/>
</dbReference>
<dbReference type="InterPro" id="IPR044925">
    <property type="entry name" value="His-Me_finger_sf"/>
</dbReference>
<name>E5FIC0_9CAUD</name>
<dbReference type="EMBL" id="HM563683">
    <property type="protein sequence ID" value="ADR32381.1"/>
    <property type="molecule type" value="Genomic_DNA"/>
</dbReference>
<proteinExistence type="predicted"/>
<evidence type="ECO:0000313" key="2">
    <source>
        <dbReference type="Proteomes" id="UP000007430"/>
    </source>
</evidence>
<dbReference type="Proteomes" id="UP000007430">
    <property type="component" value="Segment"/>
</dbReference>
<dbReference type="KEGG" id="vg:10021231"/>
<keyword evidence="2" id="KW-1185">Reference proteome</keyword>
<dbReference type="InterPro" id="IPR038563">
    <property type="entry name" value="Endonuclease_7_sf"/>
</dbReference>
<evidence type="ECO:0000313" key="1">
    <source>
        <dbReference type="EMBL" id="ADR32381.1"/>
    </source>
</evidence>
<dbReference type="Pfam" id="PF02945">
    <property type="entry name" value="Endonuclease_7"/>
    <property type="match status" value="1"/>
</dbReference>
<evidence type="ECO:0008006" key="3">
    <source>
        <dbReference type="Google" id="ProtNLM"/>
    </source>
</evidence>
<dbReference type="Gene3D" id="3.40.1800.10">
    <property type="entry name" value="His-Me finger endonucleases"/>
    <property type="match status" value="1"/>
</dbReference>
<dbReference type="SUPFAM" id="SSF54060">
    <property type="entry name" value="His-Me finger endonucleases"/>
    <property type="match status" value="1"/>
</dbReference>
<gene>
    <name evidence="1" type="ORF">VR7_gp006</name>
</gene>
<dbReference type="GeneID" id="10021231"/>
<organism evidence="1 2">
    <name type="scientific">Escherichia phage vB_EcoM_VR7</name>
    <dbReference type="NCBI Taxonomy" id="700939"/>
    <lineage>
        <taxon>Viruses</taxon>
        <taxon>Duplodnaviria</taxon>
        <taxon>Heunggongvirae</taxon>
        <taxon>Uroviricota</taxon>
        <taxon>Caudoviricetes</taxon>
        <taxon>Pantevenvirales</taxon>
        <taxon>Straboviridae</taxon>
        <taxon>Tevenvirinae</taxon>
        <taxon>Gaprivervirus</taxon>
        <taxon>Gaprivervirus vr7</taxon>
    </lineage>
</organism>
<protein>
    <recommendedName>
        <fullName evidence="3">Endonuclease VII</fullName>
    </recommendedName>
</protein>
<reference evidence="1 2" key="1">
    <citation type="journal article" date="2010" name="Arch. Virol.">
        <title>Low-temperature T4-like coliphages vB_EcoM-VR5, vB_EcoM-VR7 and vB_EcoM-VR20.</title>
        <authorList>
            <person name="Kaliniene L."/>
            <person name="Klausa V."/>
            <person name="Truncaite L."/>
        </authorList>
    </citation>
    <scope>NUCLEOTIDE SEQUENCE [LARGE SCALE GENOMIC DNA]</scope>
    <source>
        <strain evidence="1">VR7</strain>
    </source>
</reference>
<dbReference type="InterPro" id="IPR004211">
    <property type="entry name" value="Endonuclease_7"/>
</dbReference>
<sequence length="231" mass="26408">MNLKQFIEENLLTKNKNKLNGNLLKRDIKFWDDNQKFYDELIEISKTNQGGLRNQSPLNEACYRVLNDITSPVLCSSAVCTNKVNYHTFVRGYHKYCSKECAGCGEYVKTHLCERCGKPYEAVNGTSRYCSKTCQNYVRDFNALDRPFSKARGIMAPNRVIKSLLKTTETCEICGIKFDSVIRKNVDHCHKGGHVRGILCRQCNTGLGMFKDNIASLKNAIKYLNKHEETK</sequence>